<sequence length="512" mass="56117">MRLSVLGFVHIKSSMFLEPFLIPFKIICFALRFIDLLKLLFNPLFIGNTDMSSGNNQEPSRDAPNTSTSQPATNTDPPVMLIDLETLAFFRFWTSAGAEVTYGDLTFSQDHDPFGNLLIPQEVSQAVFGQGALPEADELSGATDIPSRASPSPEPITIRPPSTSNVPASHSKSPSAEGSQNGGTPFVSGTVPTIIRDSLPVLFSEADLRDFRRYFSIPSYGDQVFEPRLYPSCSKGPYALGWTSIHIESLNYGARFPFSPFVNGLLIFVNQAPGQISHVGWLTVTIFIVACRMANIEPNLPLFFNMHSTSHSSPLTSFSSLSEYNIFVEDKPDKVEEVLTAALSFMEARKVPFSTMVGKPIHLFKRAKVVTKIMPESIPASTDGSTTALGKRSFNSDAPSKPVFAKRTKTLAHKYTRPEIWDLTKEPLQSVPPSDINVGEVPLADTPLVSASSYKGKEIEDSVPKVTTGYFANYLDLPYTLLAGQKYKGKEIDDSVPKCPSPILLISLCQDI</sequence>
<reference evidence="3 4" key="1">
    <citation type="submission" date="2024-01" db="EMBL/GenBank/DDBJ databases">
        <title>The complete chloroplast genome sequence of Lithospermum erythrorhizon: insights into the phylogenetic relationship among Boraginaceae species and the maternal lineages of purple gromwells.</title>
        <authorList>
            <person name="Okada T."/>
            <person name="Watanabe K."/>
        </authorList>
    </citation>
    <scope>NUCLEOTIDE SEQUENCE [LARGE SCALE GENOMIC DNA]</scope>
</reference>
<proteinExistence type="predicted"/>
<feature type="compositionally biased region" description="Polar residues" evidence="1">
    <location>
        <begin position="160"/>
        <end position="183"/>
    </location>
</feature>
<evidence type="ECO:0000256" key="1">
    <source>
        <dbReference type="SAM" id="MobiDB-lite"/>
    </source>
</evidence>
<accession>A0AAV3QEP8</accession>
<dbReference type="EMBL" id="BAABME010004250">
    <property type="protein sequence ID" value="GAA0161701.1"/>
    <property type="molecule type" value="Genomic_DNA"/>
</dbReference>
<comment type="caution">
    <text evidence="3">The sequence shown here is derived from an EMBL/GenBank/DDBJ whole genome shotgun (WGS) entry which is preliminary data.</text>
</comment>
<dbReference type="Pfam" id="PF04195">
    <property type="entry name" value="Transposase_28"/>
    <property type="match status" value="1"/>
</dbReference>
<organism evidence="3 4">
    <name type="scientific">Lithospermum erythrorhizon</name>
    <name type="common">Purple gromwell</name>
    <name type="synonym">Lithospermum officinale var. erythrorhizon</name>
    <dbReference type="NCBI Taxonomy" id="34254"/>
    <lineage>
        <taxon>Eukaryota</taxon>
        <taxon>Viridiplantae</taxon>
        <taxon>Streptophyta</taxon>
        <taxon>Embryophyta</taxon>
        <taxon>Tracheophyta</taxon>
        <taxon>Spermatophyta</taxon>
        <taxon>Magnoliopsida</taxon>
        <taxon>eudicotyledons</taxon>
        <taxon>Gunneridae</taxon>
        <taxon>Pentapetalae</taxon>
        <taxon>asterids</taxon>
        <taxon>lamiids</taxon>
        <taxon>Boraginales</taxon>
        <taxon>Boraginaceae</taxon>
        <taxon>Boraginoideae</taxon>
        <taxon>Lithospermeae</taxon>
        <taxon>Lithospermum</taxon>
    </lineage>
</organism>
<feature type="domain" description="Transposase (putative) gypsy type" evidence="2">
    <location>
        <begin position="246"/>
        <end position="308"/>
    </location>
</feature>
<dbReference type="InterPro" id="IPR007321">
    <property type="entry name" value="Transposase_28"/>
</dbReference>
<feature type="compositionally biased region" description="Polar residues" evidence="1">
    <location>
        <begin position="51"/>
        <end position="76"/>
    </location>
</feature>
<evidence type="ECO:0000313" key="4">
    <source>
        <dbReference type="Proteomes" id="UP001454036"/>
    </source>
</evidence>
<feature type="region of interest" description="Disordered" evidence="1">
    <location>
        <begin position="51"/>
        <end position="77"/>
    </location>
</feature>
<evidence type="ECO:0000313" key="3">
    <source>
        <dbReference type="EMBL" id="GAA0161701.1"/>
    </source>
</evidence>
<feature type="region of interest" description="Disordered" evidence="1">
    <location>
        <begin position="137"/>
        <end position="187"/>
    </location>
</feature>
<gene>
    <name evidence="3" type="ORF">LIER_17955</name>
</gene>
<dbReference type="Proteomes" id="UP001454036">
    <property type="component" value="Unassembled WGS sequence"/>
</dbReference>
<keyword evidence="4" id="KW-1185">Reference proteome</keyword>
<name>A0AAV3QEP8_LITER</name>
<evidence type="ECO:0000259" key="2">
    <source>
        <dbReference type="Pfam" id="PF04195"/>
    </source>
</evidence>
<dbReference type="AlphaFoldDB" id="A0AAV3QEP8"/>
<protein>
    <recommendedName>
        <fullName evidence="2">Transposase (putative) gypsy type domain-containing protein</fullName>
    </recommendedName>
</protein>